<proteinExistence type="predicted"/>
<dbReference type="PROSITE" id="PS51257">
    <property type="entry name" value="PROKAR_LIPOPROTEIN"/>
    <property type="match status" value="1"/>
</dbReference>
<reference evidence="2" key="1">
    <citation type="journal article" date="2019" name="Int. J. Syst. Evol. Microbiol.">
        <title>The Global Catalogue of Microorganisms (GCM) 10K type strain sequencing project: providing services to taxonomists for standard genome sequencing and annotation.</title>
        <authorList>
            <consortium name="The Broad Institute Genomics Platform"/>
            <consortium name="The Broad Institute Genome Sequencing Center for Infectious Disease"/>
            <person name="Wu L."/>
            <person name="Ma J."/>
        </authorList>
    </citation>
    <scope>NUCLEOTIDE SEQUENCE [LARGE SCALE GENOMIC DNA]</scope>
    <source>
        <strain evidence="2">CCUG 60527</strain>
    </source>
</reference>
<dbReference type="RefSeq" id="WP_386106814.1">
    <property type="nucleotide sequence ID" value="NZ_JBHTJR010000042.1"/>
</dbReference>
<dbReference type="EMBL" id="JBHTJR010000042">
    <property type="protein sequence ID" value="MFD0992992.1"/>
    <property type="molecule type" value="Genomic_DNA"/>
</dbReference>
<dbReference type="Proteomes" id="UP001597062">
    <property type="component" value="Unassembled WGS sequence"/>
</dbReference>
<evidence type="ECO:0000313" key="2">
    <source>
        <dbReference type="Proteomes" id="UP001597062"/>
    </source>
</evidence>
<name>A0ABW3JR75_9FLAO</name>
<keyword evidence="2" id="KW-1185">Reference proteome</keyword>
<organism evidence="1 2">
    <name type="scientific">Tenacibaculum geojense</name>
    <dbReference type="NCBI Taxonomy" id="915352"/>
    <lineage>
        <taxon>Bacteria</taxon>
        <taxon>Pseudomonadati</taxon>
        <taxon>Bacteroidota</taxon>
        <taxon>Flavobacteriia</taxon>
        <taxon>Flavobacteriales</taxon>
        <taxon>Flavobacteriaceae</taxon>
        <taxon>Tenacibaculum</taxon>
    </lineage>
</organism>
<protein>
    <recommendedName>
        <fullName evidence="3">Lipoprotein</fullName>
    </recommendedName>
</protein>
<gene>
    <name evidence="1" type="ORF">ACFQ1U_07225</name>
</gene>
<comment type="caution">
    <text evidence="1">The sequence shown here is derived from an EMBL/GenBank/DDBJ whole genome shotgun (WGS) entry which is preliminary data.</text>
</comment>
<accession>A0ABW3JR75</accession>
<evidence type="ECO:0008006" key="3">
    <source>
        <dbReference type="Google" id="ProtNLM"/>
    </source>
</evidence>
<sequence length="195" mass="22442">MKNYIILLLFSLFFSCKTEKKESTSNIDNNISIPVKTNENLQKTNNTLKDKLKGKTYSNIKEIDELKNCYHPGGSVVGKLNGKTFTVSVFHVKEGIPSYILFEESLSSEVNKFKILDVLDLTKEEILKDESYSLNHHFCYKNGKSDEEIVAIAKEDEEEEFFTEIYKAWRADCKKEKFIEIPVEGIKVENMGYGI</sequence>
<evidence type="ECO:0000313" key="1">
    <source>
        <dbReference type="EMBL" id="MFD0992992.1"/>
    </source>
</evidence>